<dbReference type="Gene3D" id="3.40.30.10">
    <property type="entry name" value="Glutaredoxin"/>
    <property type="match status" value="1"/>
</dbReference>
<dbReference type="InterPro" id="IPR036249">
    <property type="entry name" value="Thioredoxin-like_sf"/>
</dbReference>
<organism evidence="1 2">
    <name type="scientific">Paenibacillus thiaminolyticus</name>
    <name type="common">Bacillus thiaminolyticus</name>
    <dbReference type="NCBI Taxonomy" id="49283"/>
    <lineage>
        <taxon>Bacteria</taxon>
        <taxon>Bacillati</taxon>
        <taxon>Bacillota</taxon>
        <taxon>Bacilli</taxon>
        <taxon>Bacillales</taxon>
        <taxon>Paenibacillaceae</taxon>
        <taxon>Paenibacillus</taxon>
    </lineage>
</organism>
<evidence type="ECO:0008006" key="3">
    <source>
        <dbReference type="Google" id="ProtNLM"/>
    </source>
</evidence>
<evidence type="ECO:0000313" key="1">
    <source>
        <dbReference type="EMBL" id="RJG25305.1"/>
    </source>
</evidence>
<name>A0A3A3GN70_PANTH</name>
<dbReference type="AlphaFoldDB" id="A0A3A3GN70"/>
<proteinExistence type="predicted"/>
<evidence type="ECO:0000313" key="2">
    <source>
        <dbReference type="Proteomes" id="UP000266177"/>
    </source>
</evidence>
<gene>
    <name evidence="1" type="ORF">DQX05_07635</name>
</gene>
<sequence>MREIMKTQTHHKFMKREHRNVPDLGDYLPSFSVDEKTNIYDYITNYLIVVVLSTTCPPCRKALEVVYEFVNKTPNANIVMLINTDTESFLEVKELFEDKLNVFLVSDKLIRSYFQGVPWGLSLNAYGQIVGSYAFDNLEWFEKIIYPVKSLIIK</sequence>
<accession>A0A3A3GN70</accession>
<protein>
    <recommendedName>
        <fullName evidence="3">Redoxin domain-containing protein</fullName>
    </recommendedName>
</protein>
<comment type="caution">
    <text evidence="1">The sequence shown here is derived from an EMBL/GenBank/DDBJ whole genome shotgun (WGS) entry which is preliminary data.</text>
</comment>
<dbReference type="Proteomes" id="UP000266177">
    <property type="component" value="Unassembled WGS sequence"/>
</dbReference>
<dbReference type="SUPFAM" id="SSF52833">
    <property type="entry name" value="Thioredoxin-like"/>
    <property type="match status" value="1"/>
</dbReference>
<reference evidence="1 2" key="1">
    <citation type="submission" date="2018-09" db="EMBL/GenBank/DDBJ databases">
        <title>Paenibacillus SK2017-BO5.</title>
        <authorList>
            <person name="Piskunova J.V."/>
            <person name="Dubiley S.A."/>
            <person name="Severinov K.V."/>
        </authorList>
    </citation>
    <scope>NUCLEOTIDE SEQUENCE [LARGE SCALE GENOMIC DNA]</scope>
    <source>
        <strain evidence="1 2">BO5</strain>
    </source>
</reference>
<dbReference type="EMBL" id="QYZD01000004">
    <property type="protein sequence ID" value="RJG25305.1"/>
    <property type="molecule type" value="Genomic_DNA"/>
</dbReference>